<dbReference type="Proteomes" id="UP001495910">
    <property type="component" value="Unassembled WGS sequence"/>
</dbReference>
<sequence>MVIYRIKPASLPNGQFAAEWFDDAAFLWDDERLRKRERLLDKWEPPNLQLRDPSLVPTPVLFNPNALAVSVTVRNQLAIFTEIEFLPVNIAGHGTFYILHLLASEEIPTNSSVFQAPSPSGNVANIHALPSSFEPVSALFRMAQPKDSAAGRAGSCVRGIFASAHGAKVLLSACIGFLVIDEVKHA</sequence>
<keyword evidence="2" id="KW-1185">Reference proteome</keyword>
<evidence type="ECO:0000313" key="1">
    <source>
        <dbReference type="EMBL" id="MEM4989887.1"/>
    </source>
</evidence>
<name>A0ABU9Q146_9BURK</name>
<proteinExistence type="predicted"/>
<protein>
    <submittedName>
        <fullName evidence="1">Uncharacterized protein</fullName>
    </submittedName>
</protein>
<comment type="caution">
    <text evidence="1">The sequence shown here is derived from an EMBL/GenBank/DDBJ whole genome shotgun (WGS) entry which is preliminary data.</text>
</comment>
<reference evidence="1 2" key="1">
    <citation type="submission" date="2024-02" db="EMBL/GenBank/DDBJ databases">
        <title>Draft genome sequence of Collimonas sp. strain H4R21, an effective mineral-weathering bacterial strain isolated from the beech rhizosphere.</title>
        <authorList>
            <person name="Morin E."/>
            <person name="Uroz S."/>
            <person name="Leveau J.H.J."/>
            <person name="Kumar R."/>
            <person name="Rey M.W."/>
            <person name="Pham J."/>
        </authorList>
    </citation>
    <scope>NUCLEOTIDE SEQUENCE [LARGE SCALE GENOMIC DNA]</scope>
    <source>
        <strain evidence="1 2">H4R21</strain>
    </source>
</reference>
<accession>A0ABU9Q146</accession>
<organism evidence="1 2">
    <name type="scientific">Collimonas rhizosphaerae</name>
    <dbReference type="NCBI Taxonomy" id="3126357"/>
    <lineage>
        <taxon>Bacteria</taxon>
        <taxon>Pseudomonadati</taxon>
        <taxon>Pseudomonadota</taxon>
        <taxon>Betaproteobacteria</taxon>
        <taxon>Burkholderiales</taxon>
        <taxon>Oxalobacteraceae</taxon>
        <taxon>Collimonas</taxon>
    </lineage>
</organism>
<gene>
    <name evidence="1" type="ORF">V8G57_21040</name>
</gene>
<evidence type="ECO:0000313" key="2">
    <source>
        <dbReference type="Proteomes" id="UP001495910"/>
    </source>
</evidence>
<dbReference type="RefSeq" id="WP_342831046.1">
    <property type="nucleotide sequence ID" value="NZ_JBANDC010000018.1"/>
</dbReference>
<dbReference type="EMBL" id="JBANDC010000018">
    <property type="protein sequence ID" value="MEM4989887.1"/>
    <property type="molecule type" value="Genomic_DNA"/>
</dbReference>